<evidence type="ECO:0000259" key="4">
    <source>
        <dbReference type="Pfam" id="PF04783"/>
    </source>
</evidence>
<feature type="compositionally biased region" description="Basic and acidic residues" evidence="2">
    <location>
        <begin position="93"/>
        <end position="104"/>
    </location>
</feature>
<feature type="compositionally biased region" description="Polar residues" evidence="2">
    <location>
        <begin position="188"/>
        <end position="197"/>
    </location>
</feature>
<name>A0AA88DK86_FICCA</name>
<evidence type="ECO:0000256" key="1">
    <source>
        <dbReference type="SAM" id="Coils"/>
    </source>
</evidence>
<feature type="coiled-coil region" evidence="1">
    <location>
        <begin position="549"/>
        <end position="576"/>
    </location>
</feature>
<accession>A0AA88DK86</accession>
<dbReference type="AlphaFoldDB" id="A0AA88DK86"/>
<evidence type="ECO:0008006" key="7">
    <source>
        <dbReference type="Google" id="ProtNLM"/>
    </source>
</evidence>
<dbReference type="Proteomes" id="UP001187192">
    <property type="component" value="Unassembled WGS sequence"/>
</dbReference>
<feature type="region of interest" description="Disordered" evidence="2">
    <location>
        <begin position="68"/>
        <end position="122"/>
    </location>
</feature>
<evidence type="ECO:0000313" key="5">
    <source>
        <dbReference type="EMBL" id="GMN54609.1"/>
    </source>
</evidence>
<comment type="caution">
    <text evidence="5">The sequence shown here is derived from an EMBL/GenBank/DDBJ whole genome shotgun (WGS) entry which is preliminary data.</text>
</comment>
<gene>
    <name evidence="5" type="ORF">TIFTF001_023738</name>
</gene>
<proteinExistence type="predicted"/>
<keyword evidence="1" id="KW-0175">Coiled coil</keyword>
<evidence type="ECO:0000256" key="2">
    <source>
        <dbReference type="SAM" id="MobiDB-lite"/>
    </source>
</evidence>
<feature type="domain" description="DUF632" evidence="3">
    <location>
        <begin position="220"/>
        <end position="536"/>
    </location>
</feature>
<protein>
    <recommendedName>
        <fullName evidence="7">Nitrate regulatory gene2 protein</fullName>
    </recommendedName>
</protein>
<dbReference type="InterPro" id="IPR006868">
    <property type="entry name" value="DUF630"/>
</dbReference>
<keyword evidence="6" id="KW-1185">Reference proteome</keyword>
<evidence type="ECO:0000259" key="3">
    <source>
        <dbReference type="Pfam" id="PF04782"/>
    </source>
</evidence>
<dbReference type="PANTHER" id="PTHR21450:SF21">
    <property type="entry name" value="REDUCTASE SUBUNIT C, PUTATIVE (DUF630 AND DUF632)-RELATED"/>
    <property type="match status" value="1"/>
</dbReference>
<sequence>MGCATSRIDKEERVQVCKQRKRLMKQLVGFRGEFADAQLAYLRALKNTGVTLRQFTESESLDMENTADVFALPPSPPLPLPPSPPPPPPLSPDSRKVENDQKEEVGEEESKEIAQFDTPSSHPILGSSWESWDVFRSSSPYHWGKDEIVEPVEEEDWAETKTEFEEDEPEEKASTDVLAGPLPEKPQTAGSVDDNSSTTSWYAKDTTYTALVLRRSKKTLEGIAKELDDYFLKASAGVKEITVLMDLNGSDRFLPQNVKENKGIIACARLGGNVDHKNGKKGNTAKVFSALSWSWSSKSLPFTRESVDTGEPCRPGAHCITLKKLLDEETKLYKEVKEEEITKIELEKKSSLLRKQEEENQEWTKTDKTRLSVESLEADLSRLQLSISRTSSSILTLIDDELYPQLVAITSGLLHVWRVMYESHQAQFHISQQLNHRTDDQKMDLSTAYHRQAAAQLESEVYRWYNSFCQVVNFQLEYVRALCRWIKLTDSLKDDHRQSLHSSAVHSFCHQWQLALEILPDKAASDAIKGLCSAIHSIVVQQEEEYSLQRKFEKAEKRLQKELDSLDEMERKLEGSFTVEAGNSNLSPKHPLTLKRTKTEALKKLVADEKVRYLKSVQATKTMTLNNLKTSLPNVFKALMDFSRGSVDAIDTVFNHIKPVDNCEAEVESLES</sequence>
<dbReference type="InterPro" id="IPR006867">
    <property type="entry name" value="DUF632"/>
</dbReference>
<evidence type="ECO:0000313" key="6">
    <source>
        <dbReference type="Proteomes" id="UP001187192"/>
    </source>
</evidence>
<feature type="region of interest" description="Disordered" evidence="2">
    <location>
        <begin position="161"/>
        <end position="197"/>
    </location>
</feature>
<dbReference type="EMBL" id="BTGU01000052">
    <property type="protein sequence ID" value="GMN54609.1"/>
    <property type="molecule type" value="Genomic_DNA"/>
</dbReference>
<dbReference type="Pfam" id="PF04783">
    <property type="entry name" value="DUF630"/>
    <property type="match status" value="1"/>
</dbReference>
<dbReference type="PANTHER" id="PTHR21450">
    <property type="entry name" value="PROTEIN ALTERED PHOSPHATE STARVATION RESPONSE 1"/>
    <property type="match status" value="1"/>
</dbReference>
<dbReference type="Pfam" id="PF04782">
    <property type="entry name" value="DUF632"/>
    <property type="match status" value="1"/>
</dbReference>
<feature type="compositionally biased region" description="Pro residues" evidence="2">
    <location>
        <begin position="73"/>
        <end position="91"/>
    </location>
</feature>
<organism evidence="5 6">
    <name type="scientific">Ficus carica</name>
    <name type="common">Common fig</name>
    <dbReference type="NCBI Taxonomy" id="3494"/>
    <lineage>
        <taxon>Eukaryota</taxon>
        <taxon>Viridiplantae</taxon>
        <taxon>Streptophyta</taxon>
        <taxon>Embryophyta</taxon>
        <taxon>Tracheophyta</taxon>
        <taxon>Spermatophyta</taxon>
        <taxon>Magnoliopsida</taxon>
        <taxon>eudicotyledons</taxon>
        <taxon>Gunneridae</taxon>
        <taxon>Pentapetalae</taxon>
        <taxon>rosids</taxon>
        <taxon>fabids</taxon>
        <taxon>Rosales</taxon>
        <taxon>Moraceae</taxon>
        <taxon>Ficeae</taxon>
        <taxon>Ficus</taxon>
    </lineage>
</organism>
<feature type="domain" description="DUF630" evidence="4">
    <location>
        <begin position="1"/>
        <end position="59"/>
    </location>
</feature>
<reference evidence="5" key="1">
    <citation type="submission" date="2023-07" db="EMBL/GenBank/DDBJ databases">
        <title>draft genome sequence of fig (Ficus carica).</title>
        <authorList>
            <person name="Takahashi T."/>
            <person name="Nishimura K."/>
        </authorList>
    </citation>
    <scope>NUCLEOTIDE SEQUENCE</scope>
</reference>